<reference evidence="2" key="1">
    <citation type="submission" date="2016-10" db="EMBL/GenBank/DDBJ databases">
        <title>Sequence of Gallionella enrichment culture.</title>
        <authorList>
            <person name="Poehlein A."/>
            <person name="Muehling M."/>
            <person name="Daniel R."/>
        </authorList>
    </citation>
    <scope>NUCLEOTIDE SEQUENCE</scope>
</reference>
<feature type="region of interest" description="Disordered" evidence="1">
    <location>
        <begin position="170"/>
        <end position="208"/>
    </location>
</feature>
<protein>
    <submittedName>
        <fullName evidence="2">Uncharacterized protein</fullName>
    </submittedName>
</protein>
<proteinExistence type="predicted"/>
<dbReference type="EMBL" id="MLJW01001571">
    <property type="protein sequence ID" value="OIQ77626.1"/>
    <property type="molecule type" value="Genomic_DNA"/>
</dbReference>
<gene>
    <name evidence="2" type="ORF">GALL_406820</name>
</gene>
<dbReference type="AlphaFoldDB" id="A0A1J5Q2T6"/>
<evidence type="ECO:0000256" key="1">
    <source>
        <dbReference type="SAM" id="MobiDB-lite"/>
    </source>
</evidence>
<name>A0A1J5Q2T6_9ZZZZ</name>
<sequence>MGEEQPARVRDPGDTGLGEVEAADLVGGAVAVLDRAQHAQPRVAFTLELAHDVDEVLEGPRARDAAVLGHVPDQHDGQVPLLRCRDQRGCDLTHLADAAGGTVDLGGRDRLHRVEHQEHWIHLGDVPENRREVRLGGEVQPRIERPDPLGAQPDLAGRLLAGHVQHARTRVLVPARPGDPGRDVEKERRLADAGLTGEQDDGTRDKTSAEHAIKFGDASRAGPARLDVDLADRAGRRPRRRLCDGPWCASARSDVFGHAAPGLALAAPADPLRRRPAALDAAVGRPVHASRARGSTGLLPGGCG</sequence>
<feature type="compositionally biased region" description="Basic and acidic residues" evidence="1">
    <location>
        <begin position="179"/>
        <end position="191"/>
    </location>
</feature>
<organism evidence="2">
    <name type="scientific">mine drainage metagenome</name>
    <dbReference type="NCBI Taxonomy" id="410659"/>
    <lineage>
        <taxon>unclassified sequences</taxon>
        <taxon>metagenomes</taxon>
        <taxon>ecological metagenomes</taxon>
    </lineage>
</organism>
<evidence type="ECO:0000313" key="2">
    <source>
        <dbReference type="EMBL" id="OIQ77626.1"/>
    </source>
</evidence>
<comment type="caution">
    <text evidence="2">The sequence shown here is derived from an EMBL/GenBank/DDBJ whole genome shotgun (WGS) entry which is preliminary data.</text>
</comment>
<accession>A0A1J5Q2T6</accession>